<feature type="transmembrane region" description="Helical" evidence="2">
    <location>
        <begin position="396"/>
        <end position="417"/>
    </location>
</feature>
<name>A0A0D2PT79_HYPSF</name>
<evidence type="ECO:0000256" key="1">
    <source>
        <dbReference type="SAM" id="MobiDB-lite"/>
    </source>
</evidence>
<dbReference type="InterPro" id="IPR056337">
    <property type="entry name" value="LHD_YVC1"/>
</dbReference>
<evidence type="ECO:0008006" key="7">
    <source>
        <dbReference type="Google" id="ProtNLM"/>
    </source>
</evidence>
<evidence type="ECO:0000313" key="5">
    <source>
        <dbReference type="EMBL" id="KJA22935.1"/>
    </source>
</evidence>
<feature type="transmembrane region" description="Helical" evidence="2">
    <location>
        <begin position="201"/>
        <end position="222"/>
    </location>
</feature>
<dbReference type="Proteomes" id="UP000054270">
    <property type="component" value="Unassembled WGS sequence"/>
</dbReference>
<feature type="region of interest" description="Disordered" evidence="1">
    <location>
        <begin position="580"/>
        <end position="631"/>
    </location>
</feature>
<proteinExistence type="predicted"/>
<keyword evidence="2" id="KW-1133">Transmembrane helix</keyword>
<feature type="transmembrane region" description="Helical" evidence="2">
    <location>
        <begin position="255"/>
        <end position="278"/>
    </location>
</feature>
<keyword evidence="6" id="KW-1185">Reference proteome</keyword>
<reference evidence="6" key="1">
    <citation type="submission" date="2014-04" db="EMBL/GenBank/DDBJ databases">
        <title>Evolutionary Origins and Diversification of the Mycorrhizal Mutualists.</title>
        <authorList>
            <consortium name="DOE Joint Genome Institute"/>
            <consortium name="Mycorrhizal Genomics Consortium"/>
            <person name="Kohler A."/>
            <person name="Kuo A."/>
            <person name="Nagy L.G."/>
            <person name="Floudas D."/>
            <person name="Copeland A."/>
            <person name="Barry K.W."/>
            <person name="Cichocki N."/>
            <person name="Veneault-Fourrey C."/>
            <person name="LaButti K."/>
            <person name="Lindquist E.A."/>
            <person name="Lipzen A."/>
            <person name="Lundell T."/>
            <person name="Morin E."/>
            <person name="Murat C."/>
            <person name="Riley R."/>
            <person name="Ohm R."/>
            <person name="Sun H."/>
            <person name="Tunlid A."/>
            <person name="Henrissat B."/>
            <person name="Grigoriev I.V."/>
            <person name="Hibbett D.S."/>
            <person name="Martin F."/>
        </authorList>
    </citation>
    <scope>NUCLEOTIDE SEQUENCE [LARGE SCALE GENOMIC DNA]</scope>
    <source>
        <strain evidence="6">FD-334 SS-4</strain>
    </source>
</reference>
<keyword evidence="2" id="KW-0472">Membrane</keyword>
<evidence type="ECO:0000256" key="2">
    <source>
        <dbReference type="SAM" id="Phobius"/>
    </source>
</evidence>
<feature type="compositionally biased region" description="Polar residues" evidence="1">
    <location>
        <begin position="581"/>
        <end position="593"/>
    </location>
</feature>
<evidence type="ECO:0000259" key="4">
    <source>
        <dbReference type="Pfam" id="PF23317"/>
    </source>
</evidence>
<dbReference type="EMBL" id="KN817546">
    <property type="protein sequence ID" value="KJA22935.1"/>
    <property type="molecule type" value="Genomic_DNA"/>
</dbReference>
<evidence type="ECO:0000259" key="3">
    <source>
        <dbReference type="Pfam" id="PF23190"/>
    </source>
</evidence>
<dbReference type="Pfam" id="PF23317">
    <property type="entry name" value="YVC1_C"/>
    <property type="match status" value="1"/>
</dbReference>
<dbReference type="STRING" id="945553.A0A0D2PT79"/>
<feature type="transmembrane region" description="Helical" evidence="2">
    <location>
        <begin position="330"/>
        <end position="352"/>
    </location>
</feature>
<gene>
    <name evidence="5" type="ORF">HYPSUDRAFT_66684</name>
</gene>
<dbReference type="InterPro" id="IPR052971">
    <property type="entry name" value="TRP_calcium_channel"/>
</dbReference>
<evidence type="ECO:0000313" key="6">
    <source>
        <dbReference type="Proteomes" id="UP000054270"/>
    </source>
</evidence>
<sequence length="754" mass="84110">MVLQSSVSSSLSSRQLTAADINFSIVRPIVTKYARLKNMSVVYVCLVVRSYFLAAAETKLAFSGVMYARASLCEILAMKLLSRFATNYIQLVAVLTTSWNPLAGAANQVLDEVKQVLNAQDDDIAWAESAIEMAISTKAKNFLASPVTQRVVNDVYNGRVVFSVAATRSILADNYKPRAIEIYNPLKKSFIDHYRLRVPKYAAYLEFLNFAFLLFAFVLCLANRDRTQITFWELIFIVLASAFSLGEYTAATEHGWITCIWNSFDFGFILIFVAYLALRIRALSHNDPTISDMAFDVLACGACILFPRLAFFSVSNNMVVLSLRAMISQFVFFIGIAAICFSGLLFTLWTLASDNPTGHTLWTFKSIAWLMVQIWFGNTYLSFAQAASFHPLFGPILMTIFAALSNTLLLTILISILSNTVARIDANATQEYLFQYTITTIEGVKSDALISYQPPFNILAFLILKPASWFLTPRAFHSANVFLIKLTSLPQLIVIGAYERYWASGQKLRVSSKDAAQSLFNSLPRHIKNMPLIEALVGSSATDLYDAIFEVELNEDEYNIFNDSDAEYDAPQLWSMHSRENVQSAGRSTSRSSVPEIRTRRPPSLVRRNGRESSSTRNSPKRRVQTNATLSPLEIAESPEVTPSISSNLSPLARLFSSRFTSVSGPPPIPSAVETSNSTLATEAVHQAATNSEASLRHIETLLGAVSQLPIQKLKDEMKELQDRQARIENLLLMLTRGMRNETPQPQHRQSTMD</sequence>
<feature type="transmembrane region" description="Helical" evidence="2">
    <location>
        <begin position="229"/>
        <end position="249"/>
    </location>
</feature>
<dbReference type="OrthoDB" id="2373987at2759"/>
<dbReference type="AlphaFoldDB" id="A0A0D2PT79"/>
<accession>A0A0D2PT79</accession>
<dbReference type="InterPro" id="IPR056336">
    <property type="entry name" value="YVC1_C"/>
</dbReference>
<feature type="domain" description="Calcium channel YVC1-like C-terminal transmembrane" evidence="4">
    <location>
        <begin position="210"/>
        <end position="500"/>
    </location>
</feature>
<dbReference type="Pfam" id="PF23190">
    <property type="entry name" value="LHD_TRPY1"/>
    <property type="match status" value="1"/>
</dbReference>
<keyword evidence="2" id="KW-0812">Transmembrane</keyword>
<dbReference type="PANTHER" id="PTHR35859">
    <property type="entry name" value="NONSELECTIVE CATION CHANNEL PROTEIN"/>
    <property type="match status" value="1"/>
</dbReference>
<organism evidence="5 6">
    <name type="scientific">Hypholoma sublateritium (strain FD-334 SS-4)</name>
    <dbReference type="NCBI Taxonomy" id="945553"/>
    <lineage>
        <taxon>Eukaryota</taxon>
        <taxon>Fungi</taxon>
        <taxon>Dikarya</taxon>
        <taxon>Basidiomycota</taxon>
        <taxon>Agaricomycotina</taxon>
        <taxon>Agaricomycetes</taxon>
        <taxon>Agaricomycetidae</taxon>
        <taxon>Agaricales</taxon>
        <taxon>Agaricineae</taxon>
        <taxon>Strophariaceae</taxon>
        <taxon>Hypholoma</taxon>
    </lineage>
</organism>
<dbReference type="OMA" id="MTMFAAL"/>
<feature type="domain" description="YVC1 N-terminal linker helical" evidence="3">
    <location>
        <begin position="36"/>
        <end position="166"/>
    </location>
</feature>
<protein>
    <recommendedName>
        <fullName evidence="7">Polycystin cation channel PKD1/PKD2 domain-containing protein</fullName>
    </recommendedName>
</protein>
<dbReference type="PANTHER" id="PTHR35859:SF1">
    <property type="entry name" value="NONSELECTIVE CATION CHANNEL PROTEIN"/>
    <property type="match status" value="1"/>
</dbReference>